<organism evidence="3 4">
    <name type="scientific">Botrytis porri</name>
    <dbReference type="NCBI Taxonomy" id="87229"/>
    <lineage>
        <taxon>Eukaryota</taxon>
        <taxon>Fungi</taxon>
        <taxon>Dikarya</taxon>
        <taxon>Ascomycota</taxon>
        <taxon>Pezizomycotina</taxon>
        <taxon>Leotiomycetes</taxon>
        <taxon>Helotiales</taxon>
        <taxon>Sclerotiniaceae</taxon>
        <taxon>Botrytis</taxon>
    </lineage>
</organism>
<dbReference type="SUPFAM" id="SSF46565">
    <property type="entry name" value="Chaperone J-domain"/>
    <property type="match status" value="1"/>
</dbReference>
<reference evidence="3 4" key="1">
    <citation type="submission" date="2017-12" db="EMBL/GenBank/DDBJ databases">
        <title>Comparative genomics of Botrytis spp.</title>
        <authorList>
            <person name="Valero-Jimenez C.A."/>
            <person name="Tapia P."/>
            <person name="Veloso J."/>
            <person name="Silva-Moreno E."/>
            <person name="Staats M."/>
            <person name="Valdes J.H."/>
            <person name="Van Kan J.A.L."/>
        </authorList>
    </citation>
    <scope>NUCLEOTIDE SEQUENCE [LARGE SCALE GENOMIC DNA]</scope>
    <source>
        <strain evidence="3 4">MUCL3349</strain>
    </source>
</reference>
<dbReference type="OrthoDB" id="442087at2759"/>
<evidence type="ECO:0000259" key="2">
    <source>
        <dbReference type="PROSITE" id="PS50076"/>
    </source>
</evidence>
<feature type="compositionally biased region" description="Acidic residues" evidence="1">
    <location>
        <begin position="421"/>
        <end position="435"/>
    </location>
</feature>
<feature type="compositionally biased region" description="Acidic residues" evidence="1">
    <location>
        <begin position="233"/>
        <end position="250"/>
    </location>
</feature>
<feature type="region of interest" description="Disordered" evidence="1">
    <location>
        <begin position="392"/>
        <end position="438"/>
    </location>
</feature>
<feature type="compositionally biased region" description="Polar residues" evidence="1">
    <location>
        <begin position="72"/>
        <end position="83"/>
    </location>
</feature>
<dbReference type="STRING" id="87229.A0A4Z1L242"/>
<gene>
    <name evidence="3" type="ORF">BPOR_0047g00120</name>
</gene>
<comment type="caution">
    <text evidence="3">The sequence shown here is derived from an EMBL/GenBank/DDBJ whole genome shotgun (WGS) entry which is preliminary data.</text>
</comment>
<proteinExistence type="predicted"/>
<accession>A0A4Z1L242</accession>
<evidence type="ECO:0000256" key="1">
    <source>
        <dbReference type="SAM" id="MobiDB-lite"/>
    </source>
</evidence>
<feature type="region of interest" description="Disordered" evidence="1">
    <location>
        <begin position="621"/>
        <end position="660"/>
    </location>
</feature>
<feature type="region of interest" description="Disordered" evidence="1">
    <location>
        <begin position="22"/>
        <end position="127"/>
    </location>
</feature>
<dbReference type="EMBL" id="PQXO01000047">
    <property type="protein sequence ID" value="TGO90889.1"/>
    <property type="molecule type" value="Genomic_DNA"/>
</dbReference>
<dbReference type="PROSITE" id="PS50076">
    <property type="entry name" value="DNAJ_2"/>
    <property type="match status" value="1"/>
</dbReference>
<name>A0A4Z1L242_9HELO</name>
<dbReference type="Proteomes" id="UP000297280">
    <property type="component" value="Unassembled WGS sequence"/>
</dbReference>
<sequence length="717" mass="81869">MTCQKAHKNIWTEKVEDMSEIEATSKNDISEDEEDNYVSGESGEVSYLNVNEDVSPVSPVSPVEESQLELPKSQSQAKVSQKATPPPSSSNPTKPNRQKSNGPKLNSPEPDPPKPDSPENEKISKKQRLEIKRILDLVPGDLYGIAQSKKNDTVSKILKSLRGSSLLVHPDKVHKDYRKKATKAQGLINEASEILSDTEKRAKFDQFGKFDIPKPKKSNSSKKNPDFFKNAWDDDSDLDSDSGDEEEDMNDGDKSSLPDDFIQNIYAKATPWVEEVLKKGQVFNPNPPGKKSVTWTESEEFRKIHAKQKGYNEEIRAHNESINAAKNIHTFDITRAHLFNRANAEQYIQAWKKDNKDRLALRWIVYYSSAIKKVNKSEGFPLEWNFMRFRGSKNENQGNKGEKAKHDNKGSGKSGTKEPENDQEDAESENQDSEMQDVRPLTAGYTLAGEKIVGKLPRIAYGIYDDSPTIIDCQFFVEVELQNSNNQSVFDIELRNEVDVGFDAAQIYISEIPEEEQVSVLEILKREKGQWKRKFQGITGVTARESETLSFKKLPPTYVRGKFKDESGEKEYFLTRTTLRTIVGKKMADQTIQLYYDQYDKDVKQPPWPKSLDWKPAQKLIRSRQDDSEVESEEEDYNTIKRYRKKGRSHDLQPPDPESTQVQALVNKVEELQQKDEERNRIIMETVNQAIGQAVAEAMLKMEQQFQDMKMGNSTFN</sequence>
<dbReference type="CDD" id="cd06257">
    <property type="entry name" value="DnaJ"/>
    <property type="match status" value="1"/>
</dbReference>
<feature type="region of interest" description="Disordered" evidence="1">
    <location>
        <begin position="206"/>
        <end position="258"/>
    </location>
</feature>
<feature type="compositionally biased region" description="Low complexity" evidence="1">
    <location>
        <begin position="54"/>
        <end position="65"/>
    </location>
</feature>
<keyword evidence="4" id="KW-1185">Reference proteome</keyword>
<feature type="compositionally biased region" description="Acidic residues" evidence="1">
    <location>
        <begin position="628"/>
        <end position="637"/>
    </location>
</feature>
<dbReference type="InterPro" id="IPR001623">
    <property type="entry name" value="DnaJ_domain"/>
</dbReference>
<dbReference type="Gene3D" id="1.10.287.110">
    <property type="entry name" value="DnaJ domain"/>
    <property type="match status" value="1"/>
</dbReference>
<feature type="domain" description="J" evidence="2">
    <location>
        <begin position="141"/>
        <end position="208"/>
    </location>
</feature>
<feature type="compositionally biased region" description="Basic and acidic residues" evidence="1">
    <location>
        <begin position="111"/>
        <end position="127"/>
    </location>
</feature>
<dbReference type="InterPro" id="IPR036869">
    <property type="entry name" value="J_dom_sf"/>
</dbReference>
<protein>
    <recommendedName>
        <fullName evidence="2">J domain-containing protein</fullName>
    </recommendedName>
</protein>
<evidence type="ECO:0000313" key="4">
    <source>
        <dbReference type="Proteomes" id="UP000297280"/>
    </source>
</evidence>
<evidence type="ECO:0000313" key="3">
    <source>
        <dbReference type="EMBL" id="TGO90889.1"/>
    </source>
</evidence>
<dbReference type="AlphaFoldDB" id="A0A4Z1L242"/>
<feature type="compositionally biased region" description="Basic and acidic residues" evidence="1">
    <location>
        <begin position="400"/>
        <end position="420"/>
    </location>
</feature>
<dbReference type="Pfam" id="PF00226">
    <property type="entry name" value="DnaJ"/>
    <property type="match status" value="1"/>
</dbReference>